<accession>F3QSY5</accession>
<dbReference type="HOGENOM" id="CLU_008033_1_0_10"/>
<dbReference type="Pfam" id="PF07944">
    <property type="entry name" value="Beta-AFase-like_GH127_cat"/>
    <property type="match status" value="1"/>
</dbReference>
<proteinExistence type="predicted"/>
<dbReference type="SUPFAM" id="SSF48208">
    <property type="entry name" value="Six-hairpin glycosidases"/>
    <property type="match status" value="1"/>
</dbReference>
<evidence type="ECO:0000313" key="5">
    <source>
        <dbReference type="EMBL" id="EGG54994.1"/>
    </source>
</evidence>
<evidence type="ECO:0000259" key="3">
    <source>
        <dbReference type="Pfam" id="PF20620"/>
    </source>
</evidence>
<organism evidence="5 6">
    <name type="scientific">Paraprevotella xylaniphila YIT 11841</name>
    <dbReference type="NCBI Taxonomy" id="762982"/>
    <lineage>
        <taxon>Bacteria</taxon>
        <taxon>Pseudomonadati</taxon>
        <taxon>Bacteroidota</taxon>
        <taxon>Bacteroidia</taxon>
        <taxon>Bacteroidales</taxon>
        <taxon>Prevotellaceae</taxon>
        <taxon>Paraprevotella</taxon>
    </lineage>
</organism>
<dbReference type="InterPro" id="IPR032275">
    <property type="entry name" value="DUF4986"/>
</dbReference>
<dbReference type="EMBL" id="AFBR01000034">
    <property type="protein sequence ID" value="EGG54994.1"/>
    <property type="molecule type" value="Genomic_DNA"/>
</dbReference>
<evidence type="ECO:0000259" key="1">
    <source>
        <dbReference type="Pfam" id="PF07944"/>
    </source>
</evidence>
<dbReference type="PANTHER" id="PTHR31151:SF0">
    <property type="entry name" value="PROLINE-TRNA LIGASE (DUF1680)"/>
    <property type="match status" value="1"/>
</dbReference>
<evidence type="ECO:0000259" key="2">
    <source>
        <dbReference type="Pfam" id="PF16375"/>
    </source>
</evidence>
<feature type="domain" description="DUF4986" evidence="2">
    <location>
        <begin position="570"/>
        <end position="652"/>
    </location>
</feature>
<comment type="caution">
    <text evidence="5">The sequence shown here is derived from an EMBL/GenBank/DDBJ whole genome shotgun (WGS) entry which is preliminary data.</text>
</comment>
<dbReference type="PANTHER" id="PTHR31151">
    <property type="entry name" value="PROLINE-TRNA LIGASE (DUF1680)"/>
    <property type="match status" value="1"/>
</dbReference>
<dbReference type="AlphaFoldDB" id="F3QSY5"/>
<dbReference type="Pfam" id="PF20620">
    <property type="entry name" value="DUF6805"/>
    <property type="match status" value="1"/>
</dbReference>
<dbReference type="eggNOG" id="COG3533">
    <property type="taxonomic scope" value="Bacteria"/>
</dbReference>
<reference evidence="5 6" key="1">
    <citation type="submission" date="2011-02" db="EMBL/GenBank/DDBJ databases">
        <authorList>
            <person name="Weinstock G."/>
            <person name="Sodergren E."/>
            <person name="Clifton S."/>
            <person name="Fulton L."/>
            <person name="Fulton B."/>
            <person name="Courtney L."/>
            <person name="Fronick C."/>
            <person name="Harrison M."/>
            <person name="Strong C."/>
            <person name="Farmer C."/>
            <person name="Delahaunty K."/>
            <person name="Markovic C."/>
            <person name="Hall O."/>
            <person name="Minx P."/>
            <person name="Tomlinson C."/>
            <person name="Mitreva M."/>
            <person name="Hou S."/>
            <person name="Chen J."/>
            <person name="Wollam A."/>
            <person name="Pepin K.H."/>
            <person name="Johnson M."/>
            <person name="Bhonagiri V."/>
            <person name="Zhang X."/>
            <person name="Suruliraj S."/>
            <person name="Warren W."/>
            <person name="Chinwalla A."/>
            <person name="Mardis E.R."/>
            <person name="Wilson R.K."/>
        </authorList>
    </citation>
    <scope>NUCLEOTIDE SEQUENCE [LARGE SCALE GENOMIC DNA]</scope>
    <source>
        <strain evidence="5 6">YIT 11841</strain>
    </source>
</reference>
<sequence length="811" mass="90741">MRVRKTPIREKVGEVKLKLKNDIGDMNVLKTLCSASLLVVMASADARIPVKVETFPLNDVRLTQGPFKHAEDLDIRYLLGLDPDRLLAPYLKGAGLEPKADNYTNWENTGLDGHIGGHYVSALAYMYAATGNEEIKQRLDYMLSEWKRAQDAAGDGYLCGAPNGRKIWDAVSKGDIQASSFGLNGGWVPLYNIHKTYAGLRDAYVVAGCAQAKDMLVKLTDWMMNLTKDLSDEQIQDMLRSEHGGLNEVFADVADLTGKDGYMQLARRFSHREILDPLLKQEDQLTGKHANTQIPKVIGYKRIADLEGDESWDDAARFFWKTVVDQRSISIGGNSVREHFHPSEDFSSMLTSEQGPETCNTYNMLRLTKMLYQTSADAHYMDYYERALYNHILSTIDPVQGGFVYFTPMRSGHYRVYSQPQTSFWCCVGSGMENHAKYGEMIYAHGGDDLYVNLFIPSVLQWGKVRVEQRTSFPYEEATTLRLSCSKAKTFTVKFRVPEWTDASRMELTVNGTAQPVSVSGGYVAVSRKWTDGDEVRLTLPMSLRAVVLPDGSDNYSFMYGPVVLASRMGKQEQVGLFADDSRGGHIAGGPQWPLQDMPVIVGDKDELLSHIEKVEGKPLEFKLRGVRPERYEGMVLEPFNRLYECRYMVYWPVISPEKLKAQQEELARVERERNALEAATADKVICGEQQPESDHFIQSEQSRTGSQGNRHWRAADGAGWFSYRMKTNGREVARLRVTYAAGGKDVAATVSVDGQAAGILGQPDGKGMQTVFLDLPEGVSGKDVLTVRFAPSGKSSTPRVYEIRLLVADE</sequence>
<feature type="domain" description="Non-reducing end beta-L-arabinofuranosidase-like GH127 middle" evidence="4">
    <location>
        <begin position="450"/>
        <end position="542"/>
    </location>
</feature>
<evidence type="ECO:0000259" key="4">
    <source>
        <dbReference type="Pfam" id="PF20736"/>
    </source>
</evidence>
<dbReference type="STRING" id="762982.HMPREF9442_01300"/>
<dbReference type="InterPro" id="IPR008928">
    <property type="entry name" value="6-hairpin_glycosidase_sf"/>
</dbReference>
<dbReference type="Proteomes" id="UP000005546">
    <property type="component" value="Unassembled WGS sequence"/>
</dbReference>
<dbReference type="InterPro" id="IPR012878">
    <property type="entry name" value="Beta-AFase-like_GH127_cat"/>
</dbReference>
<dbReference type="Pfam" id="PF20736">
    <property type="entry name" value="Glyco_hydro127M"/>
    <property type="match status" value="1"/>
</dbReference>
<dbReference type="InterPro" id="IPR049046">
    <property type="entry name" value="Beta-AFase-like_GH127_middle"/>
</dbReference>
<gene>
    <name evidence="5" type="ORF">HMPREF9442_01300</name>
</gene>
<dbReference type="InterPro" id="IPR046544">
    <property type="entry name" value="GH146_SB_dom"/>
</dbReference>
<name>F3QSY5_9BACT</name>
<keyword evidence="6" id="KW-1185">Reference proteome</keyword>
<protein>
    <submittedName>
        <fullName evidence="5">Uncharacterized protein</fullName>
    </submittedName>
</protein>
<feature type="domain" description="Glycoside hydrolase GH146 substrate-binding" evidence="3">
    <location>
        <begin position="676"/>
        <end position="807"/>
    </location>
</feature>
<dbReference type="GO" id="GO:0005975">
    <property type="term" value="P:carbohydrate metabolic process"/>
    <property type="evidence" value="ECO:0007669"/>
    <property type="project" value="InterPro"/>
</dbReference>
<dbReference type="Pfam" id="PF16375">
    <property type="entry name" value="DUF4986"/>
    <property type="match status" value="1"/>
</dbReference>
<evidence type="ECO:0000313" key="6">
    <source>
        <dbReference type="Proteomes" id="UP000005546"/>
    </source>
</evidence>
<feature type="domain" description="Non-reducing end beta-L-arabinofuranosidase-like GH127 catalytic" evidence="1">
    <location>
        <begin position="59"/>
        <end position="440"/>
    </location>
</feature>